<accession>A0A8J3IMV0</accession>
<keyword evidence="3" id="KW-1185">Reference proteome</keyword>
<proteinExistence type="predicted"/>
<dbReference type="AlphaFoldDB" id="A0A8J3IMV0"/>
<evidence type="ECO:0000313" key="2">
    <source>
        <dbReference type="EMBL" id="GHO98519.1"/>
    </source>
</evidence>
<gene>
    <name evidence="2" type="ORF">KSF_085670</name>
</gene>
<protein>
    <submittedName>
        <fullName evidence="2">Uncharacterized protein</fullName>
    </submittedName>
</protein>
<keyword evidence="1" id="KW-1133">Transmembrane helix</keyword>
<comment type="caution">
    <text evidence="2">The sequence shown here is derived from an EMBL/GenBank/DDBJ whole genome shotgun (WGS) entry which is preliminary data.</text>
</comment>
<keyword evidence="1" id="KW-0812">Transmembrane</keyword>
<dbReference type="Proteomes" id="UP000597444">
    <property type="component" value="Unassembled WGS sequence"/>
</dbReference>
<keyword evidence="1" id="KW-0472">Membrane</keyword>
<evidence type="ECO:0000313" key="3">
    <source>
        <dbReference type="Proteomes" id="UP000597444"/>
    </source>
</evidence>
<dbReference type="EMBL" id="BNJK01000002">
    <property type="protein sequence ID" value="GHO98519.1"/>
    <property type="molecule type" value="Genomic_DNA"/>
</dbReference>
<reference evidence="2" key="1">
    <citation type="submission" date="2020-10" db="EMBL/GenBank/DDBJ databases">
        <title>Taxonomic study of unclassified bacteria belonging to the class Ktedonobacteria.</title>
        <authorList>
            <person name="Yabe S."/>
            <person name="Wang C.M."/>
            <person name="Zheng Y."/>
            <person name="Sakai Y."/>
            <person name="Cavaletti L."/>
            <person name="Monciardini P."/>
            <person name="Donadio S."/>
        </authorList>
    </citation>
    <scope>NUCLEOTIDE SEQUENCE</scope>
    <source>
        <strain evidence="2">ID150040</strain>
    </source>
</reference>
<organism evidence="2 3">
    <name type="scientific">Reticulibacter mediterranei</name>
    <dbReference type="NCBI Taxonomy" id="2778369"/>
    <lineage>
        <taxon>Bacteria</taxon>
        <taxon>Bacillati</taxon>
        <taxon>Chloroflexota</taxon>
        <taxon>Ktedonobacteria</taxon>
        <taxon>Ktedonobacterales</taxon>
        <taxon>Reticulibacteraceae</taxon>
        <taxon>Reticulibacter</taxon>
    </lineage>
</organism>
<sequence>MRESMIQHVLFRCAPLLVGTILFVGILLLFTGENAALRQTLLAHALLPQSEETTELYFDAPEQLPPSVSAHQALHFTFVIHNLETIDYQYTYAVMVVRGDTQSLLDHGTLVVKNGQYAFMGEQVALKDVTHKQQIVVALLNKKQSIDFWVGR</sequence>
<evidence type="ECO:0000256" key="1">
    <source>
        <dbReference type="SAM" id="Phobius"/>
    </source>
</evidence>
<feature type="transmembrane region" description="Helical" evidence="1">
    <location>
        <begin position="9"/>
        <end position="30"/>
    </location>
</feature>
<name>A0A8J3IMV0_9CHLR</name>